<sequence>MPVLRSLPADTSYAAEERSALCDSALEAGPDAPTLCAGWTVRDLMVHLVVRDGRPLAAVGTALPPLRGLGRRVVAELGALPFEELVERVRTGPPRWNPTALPGLGRLVNGAEFFVHHEDVRRAQPHWAPRRLPADVSASLWRSVRSFGRLAYRRAGVGVVLVVPGGQRAVVRRGSWAVSIAGQPGELLLHAFGRGSRALVDIDGSPEALRRFTAPG</sequence>
<dbReference type="InterPro" id="IPR024344">
    <property type="entry name" value="MDMPI_metal-binding"/>
</dbReference>
<dbReference type="GO" id="GO:0046872">
    <property type="term" value="F:metal ion binding"/>
    <property type="evidence" value="ECO:0007669"/>
    <property type="project" value="InterPro"/>
</dbReference>
<gene>
    <name evidence="2" type="ORF">CLV92_105166</name>
</gene>
<dbReference type="NCBIfam" id="TIGR03085">
    <property type="entry name" value="TIGR03085 family metal-binding protein"/>
    <property type="match status" value="1"/>
</dbReference>
<dbReference type="NCBIfam" id="TIGR03083">
    <property type="entry name" value="maleylpyruvate isomerase family mycothiol-dependent enzyme"/>
    <property type="match status" value="1"/>
</dbReference>
<evidence type="ECO:0000313" key="2">
    <source>
        <dbReference type="EMBL" id="PPK96065.1"/>
    </source>
</evidence>
<dbReference type="Pfam" id="PF11716">
    <property type="entry name" value="MDMPI_N"/>
    <property type="match status" value="1"/>
</dbReference>
<reference evidence="2 3" key="1">
    <citation type="submission" date="2018-02" db="EMBL/GenBank/DDBJ databases">
        <title>Genomic Encyclopedia of Archaeal and Bacterial Type Strains, Phase II (KMG-II): from individual species to whole genera.</title>
        <authorList>
            <person name="Goeker M."/>
        </authorList>
    </citation>
    <scope>NUCLEOTIDE SEQUENCE [LARGE SCALE GENOMIC DNA]</scope>
    <source>
        <strain evidence="2 3">DSM 22857</strain>
    </source>
</reference>
<proteinExistence type="predicted"/>
<dbReference type="InterPro" id="IPR034660">
    <property type="entry name" value="DinB/YfiT-like"/>
</dbReference>
<comment type="caution">
    <text evidence="2">The sequence shown here is derived from an EMBL/GenBank/DDBJ whole genome shotgun (WGS) entry which is preliminary data.</text>
</comment>
<protein>
    <submittedName>
        <fullName evidence="2">Uncharacterized protein (TIGR03085 family)</fullName>
    </submittedName>
</protein>
<dbReference type="InterPro" id="IPR017519">
    <property type="entry name" value="CHP03085"/>
</dbReference>
<dbReference type="EMBL" id="PTJD01000005">
    <property type="protein sequence ID" value="PPK96065.1"/>
    <property type="molecule type" value="Genomic_DNA"/>
</dbReference>
<evidence type="ECO:0000313" key="3">
    <source>
        <dbReference type="Proteomes" id="UP000239485"/>
    </source>
</evidence>
<dbReference type="SUPFAM" id="SSF109854">
    <property type="entry name" value="DinB/YfiT-like putative metalloenzymes"/>
    <property type="match status" value="1"/>
</dbReference>
<evidence type="ECO:0000259" key="1">
    <source>
        <dbReference type="Pfam" id="PF11716"/>
    </source>
</evidence>
<dbReference type="InterPro" id="IPR017517">
    <property type="entry name" value="Maleyloyr_isom"/>
</dbReference>
<organism evidence="2 3">
    <name type="scientific">Kineococcus xinjiangensis</name>
    <dbReference type="NCBI Taxonomy" id="512762"/>
    <lineage>
        <taxon>Bacteria</taxon>
        <taxon>Bacillati</taxon>
        <taxon>Actinomycetota</taxon>
        <taxon>Actinomycetes</taxon>
        <taxon>Kineosporiales</taxon>
        <taxon>Kineosporiaceae</taxon>
        <taxon>Kineococcus</taxon>
    </lineage>
</organism>
<keyword evidence="3" id="KW-1185">Reference proteome</keyword>
<name>A0A2S6IPG6_9ACTN</name>
<dbReference type="AlphaFoldDB" id="A0A2S6IPG6"/>
<feature type="domain" description="Mycothiol-dependent maleylpyruvate isomerase metal-binding" evidence="1">
    <location>
        <begin position="18"/>
        <end position="95"/>
    </location>
</feature>
<dbReference type="Proteomes" id="UP000239485">
    <property type="component" value="Unassembled WGS sequence"/>
</dbReference>
<dbReference type="RefSeq" id="WP_211290988.1">
    <property type="nucleotide sequence ID" value="NZ_PTJD01000005.1"/>
</dbReference>
<accession>A0A2S6IPG6</accession>